<accession>B6FZ17</accession>
<reference evidence="2 3" key="2">
    <citation type="submission" date="2008-10" db="EMBL/GenBank/DDBJ databases">
        <title>Draft genome sequence of Clostridium hiranonis (DSM 13275).</title>
        <authorList>
            <person name="Sudarsanam P."/>
            <person name="Ley R."/>
            <person name="Guruge J."/>
            <person name="Turnbaugh P.J."/>
            <person name="Mahowald M."/>
            <person name="Liep D."/>
            <person name="Gordon J."/>
        </authorList>
    </citation>
    <scope>NUCLEOTIDE SEQUENCE [LARGE SCALE GENOMIC DNA]</scope>
    <source>
        <strain evidence="2 3">DSM 13275</strain>
    </source>
</reference>
<evidence type="ECO:0000313" key="3">
    <source>
        <dbReference type="Proteomes" id="UP000003178"/>
    </source>
</evidence>
<dbReference type="PANTHER" id="PTHR34297">
    <property type="entry name" value="HYPOTHETICAL CYTOSOLIC PROTEIN-RELATED"/>
    <property type="match status" value="1"/>
</dbReference>
<sequence>MYLLPSIKLNWQKTFKRGFRTMTAKITNEYGCIEIDKHVIAQVAYKAAMESYGLVGLASRTKGIVELLKGENATKGVKVEETEDNTVEIELFVIMQYGINISTVANNIIDKIKYTVEKLIGVKVTKIDINVQGIRVK</sequence>
<proteinExistence type="inferred from homology"/>
<comment type="caution">
    <text evidence="2">The sequence shown here is derived from an EMBL/GenBank/DDBJ whole genome shotgun (WGS) entry which is preliminary data.</text>
</comment>
<dbReference type="PANTHER" id="PTHR34297:SF2">
    <property type="entry name" value="ASP23_GLS24 FAMILY ENVELOPE STRESS RESPONSE PROTEIN"/>
    <property type="match status" value="1"/>
</dbReference>
<dbReference type="EMBL" id="ABWP01000048">
    <property type="protein sequence ID" value="EEA85187.1"/>
    <property type="molecule type" value="Genomic_DNA"/>
</dbReference>
<evidence type="ECO:0000313" key="2">
    <source>
        <dbReference type="EMBL" id="EEA85187.1"/>
    </source>
</evidence>
<evidence type="ECO:0008006" key="4">
    <source>
        <dbReference type="Google" id="ProtNLM"/>
    </source>
</evidence>
<gene>
    <name evidence="2" type="ORF">CLOHIR_01121</name>
</gene>
<dbReference type="STRING" id="500633.CLOHIR_01121"/>
<protein>
    <recommendedName>
        <fullName evidence="4">Asp23/Gls24 family envelope stress response protein</fullName>
    </recommendedName>
</protein>
<dbReference type="AlphaFoldDB" id="B6FZ17"/>
<reference evidence="2 3" key="1">
    <citation type="submission" date="2008-09" db="EMBL/GenBank/DDBJ databases">
        <authorList>
            <person name="Fulton L."/>
            <person name="Clifton S."/>
            <person name="Fulton B."/>
            <person name="Xu J."/>
            <person name="Minx P."/>
            <person name="Pepin K.H."/>
            <person name="Johnson M."/>
            <person name="Thiruvilangam P."/>
            <person name="Bhonagiri V."/>
            <person name="Nash W.E."/>
            <person name="Mardis E.R."/>
            <person name="Wilson R.K."/>
        </authorList>
    </citation>
    <scope>NUCLEOTIDE SEQUENCE [LARGE SCALE GENOMIC DNA]</scope>
    <source>
        <strain evidence="2 3">DSM 13275</strain>
    </source>
</reference>
<dbReference type="Pfam" id="PF03780">
    <property type="entry name" value="Asp23"/>
    <property type="match status" value="1"/>
</dbReference>
<comment type="similarity">
    <text evidence="1">Belongs to the asp23 family.</text>
</comment>
<organism evidence="2 3">
    <name type="scientific">Peptacetobacter hiranonis (strain DSM 13275 / JCM 10541 / KCTC 15199 / TO-931)</name>
    <name type="common">Clostridium hiranonis</name>
    <dbReference type="NCBI Taxonomy" id="500633"/>
    <lineage>
        <taxon>Bacteria</taxon>
        <taxon>Bacillati</taxon>
        <taxon>Bacillota</taxon>
        <taxon>Clostridia</taxon>
        <taxon>Peptostreptococcales</taxon>
        <taxon>Peptostreptococcaceae</taxon>
        <taxon>Peptacetobacter</taxon>
    </lineage>
</organism>
<dbReference type="HOGENOM" id="CLU_113198_2_0_9"/>
<name>B6FZ17_PEPHT</name>
<dbReference type="Proteomes" id="UP000003178">
    <property type="component" value="Unassembled WGS sequence"/>
</dbReference>
<evidence type="ECO:0000256" key="1">
    <source>
        <dbReference type="ARBA" id="ARBA00005721"/>
    </source>
</evidence>
<dbReference type="eggNOG" id="COG1302">
    <property type="taxonomic scope" value="Bacteria"/>
</dbReference>
<dbReference type="InterPro" id="IPR005531">
    <property type="entry name" value="Asp23"/>
</dbReference>
<keyword evidence="3" id="KW-1185">Reference proteome</keyword>